<evidence type="ECO:0000256" key="8">
    <source>
        <dbReference type="ARBA" id="ARBA00023047"/>
    </source>
</evidence>
<evidence type="ECO:0000256" key="2">
    <source>
        <dbReference type="ARBA" id="ARBA00009450"/>
    </source>
</evidence>
<dbReference type="InterPro" id="IPR049712">
    <property type="entry name" value="Poly_export"/>
</dbReference>
<evidence type="ECO:0000256" key="4">
    <source>
        <dbReference type="ARBA" id="ARBA00022452"/>
    </source>
</evidence>
<evidence type="ECO:0000256" key="10">
    <source>
        <dbReference type="ARBA" id="ARBA00023114"/>
    </source>
</evidence>
<gene>
    <name evidence="20" type="primary">kpsD_1</name>
    <name evidence="20" type="ORF">WG78_01380</name>
</gene>
<keyword evidence="10" id="KW-0626">Porin</keyword>
<evidence type="ECO:0000256" key="5">
    <source>
        <dbReference type="ARBA" id="ARBA00022597"/>
    </source>
</evidence>
<sequence length="749" mass="80474">MYSAKKFFRRWARWVLALFIFSAGLIAAPMANAMCTPGDSACVMPATASASPAPAPTVSPRLPAPAVRPAPPPATPADCAHTELTLQRYLCQTADQFLPVYGLDLFSRDAQNGFGAEAVAVPADYLLGVNDTFNVRIWGQLESDLTLTVDRTGAIFIPRVGAIHVVGVPFGSLKGHLDAAIGNVFHDYDLAVSMGELKQQNVFVVGFVRHPGSVSVSSLSTIVNALYAAGGPSANGSLRQVQLKRGGVVVRTLDLYQLLLRGDKRGDVMLQAGDVIHVPPAGAQVALLGAVRQPGIYEALPNESLQALLDMAGGTASEVLDQPVSVERIVAQQHRVIQNVPLPQLAGYALKAGDIVRFYHLSGQVGQSVALRGNVAQPVRRAWTEGMRVSDLITSRDMLLDPAFWLRRDPPAQLAATDAGTVRRNLTAAADEINWHYATIERLDPKTLTRKLLPFDLAQAIDHAPDADLPLQADDIVHVFSRADIEVRSDDKSRYVRLEGEVAVPGIYEVQPGETLRDLVARIGGLGPQGWLYAAEFTRPSIQQQQQRELDRMLDELHAQNQRQSAEQAAAPSPDNANAAADARMQQQANEQMLRRLATQKATGRIVLGVSAEATAVTALPGLPLEDGDRFYVPPRPSTIAVVGEVYNRHGAFAFDQGKQIGDYLDLAGGATGHADTGQMYVVRADGSVVSAAQRRWPGKLGSLIARPGDTLIVPTQLIQPSGMRVALDWSRILANFALGAVAIKVLGD</sequence>
<keyword evidence="5" id="KW-0762">Sugar transport</keyword>
<dbReference type="AlphaFoldDB" id="A0A0N0GR26"/>
<evidence type="ECO:0000256" key="12">
    <source>
        <dbReference type="ARBA" id="ARBA00023139"/>
    </source>
</evidence>
<comment type="caution">
    <text evidence="20">The sequence shown here is derived from an EMBL/GenBank/DDBJ whole genome shotgun (WGS) entry which is preliminary data.</text>
</comment>
<keyword evidence="13" id="KW-0998">Cell outer membrane</keyword>
<evidence type="ECO:0000259" key="17">
    <source>
        <dbReference type="Pfam" id="PF02563"/>
    </source>
</evidence>
<proteinExistence type="inferred from homology"/>
<dbReference type="Pfam" id="PF22461">
    <property type="entry name" value="SLBB_2"/>
    <property type="match status" value="1"/>
</dbReference>
<evidence type="ECO:0000256" key="15">
    <source>
        <dbReference type="SAM" id="MobiDB-lite"/>
    </source>
</evidence>
<evidence type="ECO:0000256" key="13">
    <source>
        <dbReference type="ARBA" id="ARBA00023237"/>
    </source>
</evidence>
<dbReference type="Gene3D" id="3.10.560.10">
    <property type="entry name" value="Outer membrane lipoprotein wza domain like"/>
    <property type="match status" value="2"/>
</dbReference>
<keyword evidence="4" id="KW-1134">Transmembrane beta strand</keyword>
<keyword evidence="12" id="KW-0564">Palmitate</keyword>
<feature type="chain" id="PRO_5005849801" evidence="16">
    <location>
        <begin position="28"/>
        <end position="749"/>
    </location>
</feature>
<feature type="signal peptide" evidence="16">
    <location>
        <begin position="1"/>
        <end position="27"/>
    </location>
</feature>
<dbReference type="Proteomes" id="UP000037939">
    <property type="component" value="Unassembled WGS sequence"/>
</dbReference>
<dbReference type="GO" id="GO:0015288">
    <property type="term" value="F:porin activity"/>
    <property type="evidence" value="ECO:0007669"/>
    <property type="project" value="UniProtKB-KW"/>
</dbReference>
<keyword evidence="11" id="KW-0472">Membrane</keyword>
<dbReference type="Gene3D" id="3.10.20.600">
    <property type="match status" value="1"/>
</dbReference>
<name>A0A0N0GR26_9NEIS</name>
<dbReference type="Pfam" id="PF02563">
    <property type="entry name" value="Poly_export"/>
    <property type="match status" value="1"/>
</dbReference>
<dbReference type="PANTHER" id="PTHR33619">
    <property type="entry name" value="POLYSACCHARIDE EXPORT PROTEIN GFCE-RELATED"/>
    <property type="match status" value="1"/>
</dbReference>
<feature type="region of interest" description="Disordered" evidence="15">
    <location>
        <begin position="559"/>
        <end position="591"/>
    </location>
</feature>
<dbReference type="InterPro" id="IPR019554">
    <property type="entry name" value="Soluble_ligand-bd"/>
</dbReference>
<dbReference type="InterPro" id="IPR003715">
    <property type="entry name" value="Poly_export_N"/>
</dbReference>
<dbReference type="PANTHER" id="PTHR33619:SF3">
    <property type="entry name" value="POLYSACCHARIDE EXPORT PROTEIN GFCE-RELATED"/>
    <property type="match status" value="1"/>
</dbReference>
<feature type="domain" description="Soluble ligand binding" evidence="18">
    <location>
        <begin position="495"/>
        <end position="531"/>
    </location>
</feature>
<dbReference type="EMBL" id="LAQT01000001">
    <property type="protein sequence ID" value="KPC55268.1"/>
    <property type="molecule type" value="Genomic_DNA"/>
</dbReference>
<dbReference type="GO" id="GO:0009279">
    <property type="term" value="C:cell outer membrane"/>
    <property type="evidence" value="ECO:0007669"/>
    <property type="project" value="UniProtKB-SubCell"/>
</dbReference>
<evidence type="ECO:0000313" key="21">
    <source>
        <dbReference type="Proteomes" id="UP000037939"/>
    </source>
</evidence>
<keyword evidence="6" id="KW-0812">Transmembrane</keyword>
<comment type="similarity">
    <text evidence="2">Belongs to the BexD/CtrA/VexA family.</text>
</comment>
<keyword evidence="3" id="KW-0813">Transport</keyword>
<feature type="domain" description="Soluble ligand binding" evidence="18">
    <location>
        <begin position="640"/>
        <end position="689"/>
    </location>
</feature>
<dbReference type="GO" id="GO:0015159">
    <property type="term" value="F:polysaccharide transmembrane transporter activity"/>
    <property type="evidence" value="ECO:0007669"/>
    <property type="project" value="InterPro"/>
</dbReference>
<protein>
    <submittedName>
        <fullName evidence="20">Polysialic acid transport protein KpsD</fullName>
    </submittedName>
</protein>
<evidence type="ECO:0000256" key="16">
    <source>
        <dbReference type="SAM" id="SignalP"/>
    </source>
</evidence>
<evidence type="ECO:0000256" key="6">
    <source>
        <dbReference type="ARBA" id="ARBA00022692"/>
    </source>
</evidence>
<keyword evidence="7 16" id="KW-0732">Signal</keyword>
<accession>A0A0N0GR26</accession>
<feature type="domain" description="SLBB" evidence="19">
    <location>
        <begin position="200"/>
        <end position="278"/>
    </location>
</feature>
<feature type="compositionally biased region" description="Low complexity" evidence="15">
    <location>
        <begin position="569"/>
        <end position="583"/>
    </location>
</feature>
<evidence type="ECO:0000256" key="9">
    <source>
        <dbReference type="ARBA" id="ARBA00023065"/>
    </source>
</evidence>
<evidence type="ECO:0000259" key="19">
    <source>
        <dbReference type="Pfam" id="PF22461"/>
    </source>
</evidence>
<reference evidence="20 21" key="1">
    <citation type="submission" date="2015-07" db="EMBL/GenBank/DDBJ databases">
        <title>Draft genome sequence of the Amantichitinum ursilacus IGB-41, a new chitin-degrading bacterium.</title>
        <authorList>
            <person name="Kirstahler P."/>
            <person name="Guenther M."/>
            <person name="Grumaz C."/>
            <person name="Rupp S."/>
            <person name="Zibek S."/>
            <person name="Sohn K."/>
        </authorList>
    </citation>
    <scope>NUCLEOTIDE SEQUENCE [LARGE SCALE GENOMIC DNA]</scope>
    <source>
        <strain evidence="20 21">IGB-41</strain>
    </source>
</reference>
<dbReference type="STRING" id="857265.WG78_01380"/>
<dbReference type="Pfam" id="PF10531">
    <property type="entry name" value="SLBB"/>
    <property type="match status" value="3"/>
</dbReference>
<keyword evidence="14" id="KW-0449">Lipoprotein</keyword>
<evidence type="ECO:0000256" key="1">
    <source>
        <dbReference type="ARBA" id="ARBA00004571"/>
    </source>
</evidence>
<evidence type="ECO:0000256" key="7">
    <source>
        <dbReference type="ARBA" id="ARBA00022729"/>
    </source>
</evidence>
<feature type="domain" description="Polysaccharide export protein N-terminal" evidence="17">
    <location>
        <begin position="120"/>
        <end position="194"/>
    </location>
</feature>
<keyword evidence="21" id="KW-1185">Reference proteome</keyword>
<dbReference type="InterPro" id="IPR054765">
    <property type="entry name" value="SLBB_dom"/>
</dbReference>
<evidence type="ECO:0000313" key="20">
    <source>
        <dbReference type="EMBL" id="KPC55268.1"/>
    </source>
</evidence>
<evidence type="ECO:0000259" key="18">
    <source>
        <dbReference type="Pfam" id="PF10531"/>
    </source>
</evidence>
<feature type="domain" description="Soluble ligand binding" evidence="18">
    <location>
        <begin position="285"/>
        <end position="331"/>
    </location>
</feature>
<dbReference type="GO" id="GO:0006811">
    <property type="term" value="P:monoatomic ion transport"/>
    <property type="evidence" value="ECO:0007669"/>
    <property type="project" value="UniProtKB-KW"/>
</dbReference>
<dbReference type="GO" id="GO:0046930">
    <property type="term" value="C:pore complex"/>
    <property type="evidence" value="ECO:0007669"/>
    <property type="project" value="UniProtKB-KW"/>
</dbReference>
<keyword evidence="8" id="KW-0625">Polysaccharide transport</keyword>
<comment type="subcellular location">
    <subcellularLocation>
        <location evidence="1">Cell outer membrane</location>
        <topology evidence="1">Multi-pass membrane protein</topology>
    </subcellularLocation>
</comment>
<evidence type="ECO:0000256" key="3">
    <source>
        <dbReference type="ARBA" id="ARBA00022448"/>
    </source>
</evidence>
<evidence type="ECO:0000256" key="14">
    <source>
        <dbReference type="ARBA" id="ARBA00023288"/>
    </source>
</evidence>
<organism evidence="20 21">
    <name type="scientific">Amantichitinum ursilacus</name>
    <dbReference type="NCBI Taxonomy" id="857265"/>
    <lineage>
        <taxon>Bacteria</taxon>
        <taxon>Pseudomonadati</taxon>
        <taxon>Pseudomonadota</taxon>
        <taxon>Betaproteobacteria</taxon>
        <taxon>Neisseriales</taxon>
        <taxon>Chitinibacteraceae</taxon>
        <taxon>Amantichitinum</taxon>
    </lineage>
</organism>
<evidence type="ECO:0000256" key="11">
    <source>
        <dbReference type="ARBA" id="ARBA00023136"/>
    </source>
</evidence>
<feature type="region of interest" description="Disordered" evidence="15">
    <location>
        <begin position="54"/>
        <end position="74"/>
    </location>
</feature>
<keyword evidence="9" id="KW-0406">Ion transport</keyword>